<gene>
    <name evidence="2" type="ORF">POL72_32295</name>
</gene>
<evidence type="ECO:0000313" key="3">
    <source>
        <dbReference type="Proteomes" id="UP001217485"/>
    </source>
</evidence>
<dbReference type="Gene3D" id="3.10.180.10">
    <property type="entry name" value="2,3-Dihydroxybiphenyl 1,2-Dioxygenase, domain 1"/>
    <property type="match status" value="1"/>
</dbReference>
<dbReference type="RefSeq" id="WP_272100390.1">
    <property type="nucleotide sequence ID" value="NZ_JAQNDK010000004.1"/>
</dbReference>
<dbReference type="SUPFAM" id="SSF54593">
    <property type="entry name" value="Glyoxalase/Bleomycin resistance protein/Dihydroxybiphenyl dioxygenase"/>
    <property type="match status" value="1"/>
</dbReference>
<dbReference type="InterPro" id="IPR004360">
    <property type="entry name" value="Glyas_Fos-R_dOase_dom"/>
</dbReference>
<comment type="caution">
    <text evidence="2">The sequence shown here is derived from an EMBL/GenBank/DDBJ whole genome shotgun (WGS) entry which is preliminary data.</text>
</comment>
<dbReference type="EMBL" id="JAQNDK010000004">
    <property type="protein sequence ID" value="MDC0682455.1"/>
    <property type="molecule type" value="Genomic_DNA"/>
</dbReference>
<reference evidence="2 3" key="1">
    <citation type="submission" date="2023-01" db="EMBL/GenBank/DDBJ databases">
        <title>Minimal conservation of predation-associated metabolite biosynthetic gene clusters underscores biosynthetic potential of Myxococcota including descriptions for ten novel species: Archangium lansinium sp. nov., Myxococcus landrumus sp. nov., Nannocystis bai.</title>
        <authorList>
            <person name="Ahearne A."/>
            <person name="Stevens C."/>
            <person name="Dowd S."/>
        </authorList>
    </citation>
    <scope>NUCLEOTIDE SEQUENCE [LARGE SCALE GENOMIC DNA]</scope>
    <source>
        <strain evidence="2 3">WIWO2</strain>
    </source>
</reference>
<feature type="domain" description="VOC" evidence="1">
    <location>
        <begin position="4"/>
        <end position="120"/>
    </location>
</feature>
<name>A0ABT5C7Q1_9BACT</name>
<organism evidence="2 3">
    <name type="scientific">Sorangium atrum</name>
    <dbReference type="NCBI Taxonomy" id="2995308"/>
    <lineage>
        <taxon>Bacteria</taxon>
        <taxon>Pseudomonadati</taxon>
        <taxon>Myxococcota</taxon>
        <taxon>Polyangia</taxon>
        <taxon>Polyangiales</taxon>
        <taxon>Polyangiaceae</taxon>
        <taxon>Sorangium</taxon>
    </lineage>
</organism>
<evidence type="ECO:0000313" key="2">
    <source>
        <dbReference type="EMBL" id="MDC0682455.1"/>
    </source>
</evidence>
<evidence type="ECO:0000259" key="1">
    <source>
        <dbReference type="PROSITE" id="PS51819"/>
    </source>
</evidence>
<dbReference type="InterPro" id="IPR037523">
    <property type="entry name" value="VOC_core"/>
</dbReference>
<sequence>MSIELNHTIVPAHDKEAAAQFFARMFGLAVDTPFGPFSPVRINGGLTLDFADRETFEPHHYAFFVDDAEFDRIFERVQRAGIPFSADPHAKEMGRINHRKGGRGFYFRDLDGHILEVLTRA</sequence>
<keyword evidence="3" id="KW-1185">Reference proteome</keyword>
<dbReference type="Pfam" id="PF00903">
    <property type="entry name" value="Glyoxalase"/>
    <property type="match status" value="1"/>
</dbReference>
<dbReference type="Proteomes" id="UP001217485">
    <property type="component" value="Unassembled WGS sequence"/>
</dbReference>
<accession>A0ABT5C7Q1</accession>
<dbReference type="PROSITE" id="PS51819">
    <property type="entry name" value="VOC"/>
    <property type="match status" value="1"/>
</dbReference>
<protein>
    <submittedName>
        <fullName evidence="2">VOC family protein</fullName>
    </submittedName>
</protein>
<dbReference type="InterPro" id="IPR029068">
    <property type="entry name" value="Glyas_Bleomycin-R_OHBP_Dase"/>
</dbReference>
<proteinExistence type="predicted"/>
<dbReference type="CDD" id="cd08351">
    <property type="entry name" value="ChaP_like"/>
    <property type="match status" value="1"/>
</dbReference>